<dbReference type="CDD" id="cd03042">
    <property type="entry name" value="GST_N_Zeta"/>
    <property type="match status" value="1"/>
</dbReference>
<dbReference type="InterPro" id="IPR010987">
    <property type="entry name" value="Glutathione-S-Trfase_C-like"/>
</dbReference>
<dbReference type="EMBL" id="FNBI01000002">
    <property type="protein sequence ID" value="SDF16323.1"/>
    <property type="molecule type" value="Genomic_DNA"/>
</dbReference>
<dbReference type="GO" id="GO:0005737">
    <property type="term" value="C:cytoplasm"/>
    <property type="evidence" value="ECO:0007669"/>
    <property type="project" value="InterPro"/>
</dbReference>
<dbReference type="NCBIfam" id="TIGR01262">
    <property type="entry name" value="maiA"/>
    <property type="match status" value="1"/>
</dbReference>
<dbReference type="InterPro" id="IPR036249">
    <property type="entry name" value="Thioredoxin-like_sf"/>
</dbReference>
<dbReference type="RefSeq" id="WP_235903921.1">
    <property type="nucleotide sequence ID" value="NZ_FNBI01000002.1"/>
</dbReference>
<organism evidence="2 3">
    <name type="scientific">Sphingomonas carotinifaciens</name>
    <dbReference type="NCBI Taxonomy" id="1166323"/>
    <lineage>
        <taxon>Bacteria</taxon>
        <taxon>Pseudomonadati</taxon>
        <taxon>Pseudomonadota</taxon>
        <taxon>Alphaproteobacteria</taxon>
        <taxon>Sphingomonadales</taxon>
        <taxon>Sphingomonadaceae</taxon>
        <taxon>Sphingomonas</taxon>
    </lineage>
</organism>
<dbReference type="Gene3D" id="1.20.1050.10">
    <property type="match status" value="1"/>
</dbReference>
<dbReference type="PANTHER" id="PTHR42673">
    <property type="entry name" value="MALEYLACETOACETATE ISOMERASE"/>
    <property type="match status" value="1"/>
</dbReference>
<dbReference type="PANTHER" id="PTHR42673:SF21">
    <property type="entry name" value="GLUTATHIONE S-TRANSFERASE YFCF"/>
    <property type="match status" value="1"/>
</dbReference>
<comment type="similarity">
    <text evidence="1">Belongs to the GST superfamily. Zeta family.</text>
</comment>
<dbReference type="GO" id="GO:0016034">
    <property type="term" value="F:maleylacetoacetate isomerase activity"/>
    <property type="evidence" value="ECO:0007669"/>
    <property type="project" value="TreeGrafter"/>
</dbReference>
<evidence type="ECO:0000256" key="1">
    <source>
        <dbReference type="ARBA" id="ARBA00010007"/>
    </source>
</evidence>
<dbReference type="InterPro" id="IPR034333">
    <property type="entry name" value="GST_Zeta_N"/>
</dbReference>
<proteinExistence type="inferred from homology"/>
<accession>A0A1G7IUG8</accession>
<dbReference type="GO" id="GO:0006749">
    <property type="term" value="P:glutathione metabolic process"/>
    <property type="evidence" value="ECO:0007669"/>
    <property type="project" value="TreeGrafter"/>
</dbReference>
<keyword evidence="2" id="KW-0413">Isomerase</keyword>
<gene>
    <name evidence="2" type="ORF">SAMN05216557_102387</name>
</gene>
<dbReference type="SFLD" id="SFLDG00358">
    <property type="entry name" value="Main_(cytGST)"/>
    <property type="match status" value="1"/>
</dbReference>
<reference evidence="2 3" key="1">
    <citation type="submission" date="2016-10" db="EMBL/GenBank/DDBJ databases">
        <authorList>
            <person name="Varghese N."/>
            <person name="Submissions S."/>
        </authorList>
    </citation>
    <scope>NUCLEOTIDE SEQUENCE [LARGE SCALE GENOMIC DNA]</scope>
    <source>
        <strain evidence="2 3">S7-754</strain>
    </source>
</reference>
<dbReference type="Pfam" id="PF13409">
    <property type="entry name" value="GST_N_2"/>
    <property type="match status" value="1"/>
</dbReference>
<dbReference type="GO" id="GO:0004364">
    <property type="term" value="F:glutathione transferase activity"/>
    <property type="evidence" value="ECO:0007669"/>
    <property type="project" value="TreeGrafter"/>
</dbReference>
<dbReference type="Gene3D" id="3.40.30.10">
    <property type="entry name" value="Glutaredoxin"/>
    <property type="match status" value="1"/>
</dbReference>
<name>A0A1G7IUG8_9SPHN</name>
<dbReference type="SUPFAM" id="SSF52833">
    <property type="entry name" value="Thioredoxin-like"/>
    <property type="match status" value="1"/>
</dbReference>
<dbReference type="PROSITE" id="PS50405">
    <property type="entry name" value="GST_CTER"/>
    <property type="match status" value="1"/>
</dbReference>
<evidence type="ECO:0000313" key="3">
    <source>
        <dbReference type="Proteomes" id="UP000323502"/>
    </source>
</evidence>
<keyword evidence="3" id="KW-1185">Reference proteome</keyword>
<dbReference type="InterPro" id="IPR005955">
    <property type="entry name" value="GST_Zeta"/>
</dbReference>
<dbReference type="PROSITE" id="PS50404">
    <property type="entry name" value="GST_NTER"/>
    <property type="match status" value="1"/>
</dbReference>
<dbReference type="Proteomes" id="UP000323502">
    <property type="component" value="Unassembled WGS sequence"/>
</dbReference>
<dbReference type="InterPro" id="IPR036282">
    <property type="entry name" value="Glutathione-S-Trfase_C_sf"/>
</dbReference>
<dbReference type="InterPro" id="IPR040079">
    <property type="entry name" value="Glutathione_S-Trfase"/>
</dbReference>
<dbReference type="GO" id="GO:0006559">
    <property type="term" value="P:L-phenylalanine catabolic process"/>
    <property type="evidence" value="ECO:0007669"/>
    <property type="project" value="TreeGrafter"/>
</dbReference>
<dbReference type="SUPFAM" id="SSF47616">
    <property type="entry name" value="GST C-terminal domain-like"/>
    <property type="match status" value="1"/>
</dbReference>
<sequence>MTLRLHGYWRSSAAYRVRLALGLKGLAYEQVPHDLRTGAQATPDYRALNPQALLPTLEADGLVLTQSPAILEWLDERFPDPPLLPADPDARAVVRAMAAIVACDIHPVNNLRILSALRRDFDAQDVAVSRWIRRWITQGFEALEVMIARHGGGFAYGDTPTVADCHLLPQVYNALRFDLDLAPFPLLAAAAAKLDARVPQAHPDAQPDAP</sequence>
<keyword evidence="2" id="KW-0670">Pyruvate</keyword>
<dbReference type="InterPro" id="IPR004045">
    <property type="entry name" value="Glutathione_S-Trfase_N"/>
</dbReference>
<dbReference type="AlphaFoldDB" id="A0A1G7IUG8"/>
<dbReference type="SFLD" id="SFLDS00019">
    <property type="entry name" value="Glutathione_Transferase_(cytos"/>
    <property type="match status" value="1"/>
</dbReference>
<protein>
    <submittedName>
        <fullName evidence="2">Maleylpyruvate isomerase</fullName>
    </submittedName>
</protein>
<evidence type="ECO:0000313" key="2">
    <source>
        <dbReference type="EMBL" id="SDF16323.1"/>
    </source>
</evidence>